<dbReference type="STRING" id="56484.A0A1Y2F260"/>
<feature type="transmembrane region" description="Helical" evidence="9">
    <location>
        <begin position="473"/>
        <end position="498"/>
    </location>
</feature>
<comment type="subcellular location">
    <subcellularLocation>
        <location evidence="1">Membrane</location>
        <topology evidence="1">Multi-pass membrane protein</topology>
    </subcellularLocation>
</comment>
<evidence type="ECO:0000256" key="1">
    <source>
        <dbReference type="ARBA" id="ARBA00004141"/>
    </source>
</evidence>
<evidence type="ECO:0000256" key="4">
    <source>
        <dbReference type="ARBA" id="ARBA00022692"/>
    </source>
</evidence>
<accession>A0A1Y2F260</accession>
<feature type="transmembrane region" description="Helical" evidence="9">
    <location>
        <begin position="434"/>
        <end position="453"/>
    </location>
</feature>
<evidence type="ECO:0000256" key="7">
    <source>
        <dbReference type="RuleBase" id="RU003346"/>
    </source>
</evidence>
<sequence length="568" mass="61830">MSDVKPGPFQRSLGASAVGTPPQIFNFVLFLGTMIFGILGAARGFDEGNVSGMLASPNFKSLFGLDPKKNSAQEIADTKGNIAGMVQLCSIGGAFIAFAITDRIGRVWALRQLCVLWIGGVMLQIFAQNLGMLYAGRALAGLGIGQTTVVGPTYLVEVAPRQIRGLCSGMFSGSVYLGIMLAYFANYGSSLYQTGRVRWQIPITLQVMFAGMALVLSIFAIESPRFLIMKGKHEQAAKNLSKLRGLPIEHEFMQSEIATITEALEKERAIMSGRTLSGRIFEIVGTHSNRFRLIGVGIMIQLLGQWSGANSITIYAPEYFALLGIRGTETKLLATAVFGIVKLVSSLVCAFFLIDRIGRKRSLYIGVGLQTLSMLYIAAFLTAAPEISDESSISSSHSATVKNASVVGVICIYINGFGWAMGYNSIQYLINTEIFPLHLRSLSASIIMAVHFANQYGNSKSVPAMLLPTSEGGAGPAGTMWFFVVICTLGLVYIFFFLPETGGYTLEEMEDIFNFPWWQIGRKSKNMRKTGDLPRSTGDNESVVVDYEKSEGQHVETMSVHSNDKARR</sequence>
<dbReference type="PROSITE" id="PS50850">
    <property type="entry name" value="MFS"/>
    <property type="match status" value="1"/>
</dbReference>
<feature type="transmembrane region" description="Helical" evidence="9">
    <location>
        <begin position="163"/>
        <end position="185"/>
    </location>
</feature>
<keyword evidence="6 9" id="KW-0472">Membrane</keyword>
<dbReference type="NCBIfam" id="TIGR00879">
    <property type="entry name" value="SP"/>
    <property type="match status" value="1"/>
</dbReference>
<feature type="transmembrane region" description="Helical" evidence="9">
    <location>
        <begin position="332"/>
        <end position="354"/>
    </location>
</feature>
<name>A0A1Y2F260_PROLT</name>
<feature type="domain" description="Major facilitator superfamily (MFS) profile" evidence="10">
    <location>
        <begin position="32"/>
        <end position="502"/>
    </location>
</feature>
<keyword evidence="4 9" id="KW-0812">Transmembrane</keyword>
<keyword evidence="5 9" id="KW-1133">Transmembrane helix</keyword>
<proteinExistence type="inferred from homology"/>
<comment type="similarity">
    <text evidence="2 7">Belongs to the major facilitator superfamily. Sugar transporter (TC 2.A.1.1) family.</text>
</comment>
<evidence type="ECO:0000313" key="11">
    <source>
        <dbReference type="EMBL" id="ORY77055.1"/>
    </source>
</evidence>
<dbReference type="RefSeq" id="XP_040722895.1">
    <property type="nucleotide sequence ID" value="XM_040870006.1"/>
</dbReference>
<feature type="transmembrane region" description="Helical" evidence="9">
    <location>
        <begin position="197"/>
        <end position="221"/>
    </location>
</feature>
<dbReference type="PROSITE" id="PS00217">
    <property type="entry name" value="SUGAR_TRANSPORT_2"/>
    <property type="match status" value="1"/>
</dbReference>
<dbReference type="GO" id="GO:0005351">
    <property type="term" value="F:carbohydrate:proton symporter activity"/>
    <property type="evidence" value="ECO:0007669"/>
    <property type="project" value="TreeGrafter"/>
</dbReference>
<organism evidence="11 12">
    <name type="scientific">Protomyces lactucae-debilis</name>
    <dbReference type="NCBI Taxonomy" id="2754530"/>
    <lineage>
        <taxon>Eukaryota</taxon>
        <taxon>Fungi</taxon>
        <taxon>Dikarya</taxon>
        <taxon>Ascomycota</taxon>
        <taxon>Taphrinomycotina</taxon>
        <taxon>Taphrinomycetes</taxon>
        <taxon>Taphrinales</taxon>
        <taxon>Protomycetaceae</taxon>
        <taxon>Protomyces</taxon>
    </lineage>
</organism>
<dbReference type="Proteomes" id="UP000193685">
    <property type="component" value="Unassembled WGS sequence"/>
</dbReference>
<evidence type="ECO:0000259" key="10">
    <source>
        <dbReference type="PROSITE" id="PS50850"/>
    </source>
</evidence>
<dbReference type="InterPro" id="IPR050360">
    <property type="entry name" value="MFS_Sugar_Transporters"/>
</dbReference>
<feature type="transmembrane region" description="Helical" evidence="9">
    <location>
        <begin position="108"/>
        <end position="127"/>
    </location>
</feature>
<dbReference type="GeneID" id="63786605"/>
<dbReference type="InterPro" id="IPR020846">
    <property type="entry name" value="MFS_dom"/>
</dbReference>
<evidence type="ECO:0000256" key="2">
    <source>
        <dbReference type="ARBA" id="ARBA00010992"/>
    </source>
</evidence>
<dbReference type="EMBL" id="MCFI01000021">
    <property type="protein sequence ID" value="ORY77055.1"/>
    <property type="molecule type" value="Genomic_DNA"/>
</dbReference>
<dbReference type="PANTHER" id="PTHR48022:SF8">
    <property type="entry name" value="MAJOR FACILITATOR SUPERFAMILY (MFS) PROFILE DOMAIN-CONTAINING PROTEIN-RELATED"/>
    <property type="match status" value="1"/>
</dbReference>
<keyword evidence="3 7" id="KW-0813">Transport</keyword>
<evidence type="ECO:0000256" key="6">
    <source>
        <dbReference type="ARBA" id="ARBA00023136"/>
    </source>
</evidence>
<dbReference type="OMA" id="PSNRYRI"/>
<reference evidence="11 12" key="1">
    <citation type="submission" date="2016-07" db="EMBL/GenBank/DDBJ databases">
        <title>Pervasive Adenine N6-methylation of Active Genes in Fungi.</title>
        <authorList>
            <consortium name="DOE Joint Genome Institute"/>
            <person name="Mondo S.J."/>
            <person name="Dannebaum R.O."/>
            <person name="Kuo R.C."/>
            <person name="Labutti K."/>
            <person name="Haridas S."/>
            <person name="Kuo A."/>
            <person name="Salamov A."/>
            <person name="Ahrendt S.R."/>
            <person name="Lipzen A."/>
            <person name="Sullivan W."/>
            <person name="Andreopoulos W.B."/>
            <person name="Clum A."/>
            <person name="Lindquist E."/>
            <person name="Daum C."/>
            <person name="Ramamoorthy G.K."/>
            <person name="Gryganskyi A."/>
            <person name="Culley D."/>
            <person name="Magnuson J.K."/>
            <person name="James T.Y."/>
            <person name="O'Malley M.A."/>
            <person name="Stajich J.E."/>
            <person name="Spatafora J.W."/>
            <person name="Visel A."/>
            <person name="Grigoriev I.V."/>
        </authorList>
    </citation>
    <scope>NUCLEOTIDE SEQUENCE [LARGE SCALE GENOMIC DNA]</scope>
    <source>
        <strain evidence="11 12">12-1054</strain>
    </source>
</reference>
<dbReference type="SUPFAM" id="SSF103473">
    <property type="entry name" value="MFS general substrate transporter"/>
    <property type="match status" value="1"/>
</dbReference>
<dbReference type="Gene3D" id="1.20.1250.20">
    <property type="entry name" value="MFS general substrate transporter like domains"/>
    <property type="match status" value="2"/>
</dbReference>
<dbReference type="PRINTS" id="PR00171">
    <property type="entry name" value="SUGRTRNSPORT"/>
</dbReference>
<gene>
    <name evidence="11" type="ORF">BCR37DRAFT_383078</name>
</gene>
<feature type="transmembrane region" description="Helical" evidence="9">
    <location>
        <begin position="24"/>
        <end position="45"/>
    </location>
</feature>
<dbReference type="Pfam" id="PF00083">
    <property type="entry name" value="Sugar_tr"/>
    <property type="match status" value="1"/>
</dbReference>
<evidence type="ECO:0000256" key="8">
    <source>
        <dbReference type="SAM" id="MobiDB-lite"/>
    </source>
</evidence>
<evidence type="ECO:0000313" key="12">
    <source>
        <dbReference type="Proteomes" id="UP000193685"/>
    </source>
</evidence>
<feature type="transmembrane region" description="Helical" evidence="9">
    <location>
        <begin position="404"/>
        <end position="422"/>
    </location>
</feature>
<keyword evidence="12" id="KW-1185">Reference proteome</keyword>
<dbReference type="OrthoDB" id="5296287at2759"/>
<comment type="caution">
    <text evidence="11">The sequence shown here is derived from an EMBL/GenBank/DDBJ whole genome shotgun (WGS) entry which is preliminary data.</text>
</comment>
<feature type="transmembrane region" description="Helical" evidence="9">
    <location>
        <begin position="293"/>
        <end position="312"/>
    </location>
</feature>
<evidence type="ECO:0000256" key="5">
    <source>
        <dbReference type="ARBA" id="ARBA00022989"/>
    </source>
</evidence>
<dbReference type="InterPro" id="IPR005829">
    <property type="entry name" value="Sugar_transporter_CS"/>
</dbReference>
<evidence type="ECO:0000256" key="9">
    <source>
        <dbReference type="SAM" id="Phobius"/>
    </source>
</evidence>
<dbReference type="GO" id="GO:0005886">
    <property type="term" value="C:plasma membrane"/>
    <property type="evidence" value="ECO:0007669"/>
    <property type="project" value="UniProtKB-ARBA"/>
</dbReference>
<dbReference type="InterPro" id="IPR005828">
    <property type="entry name" value="MFS_sugar_transport-like"/>
</dbReference>
<dbReference type="AlphaFoldDB" id="A0A1Y2F260"/>
<dbReference type="InterPro" id="IPR036259">
    <property type="entry name" value="MFS_trans_sf"/>
</dbReference>
<dbReference type="InterPro" id="IPR003663">
    <property type="entry name" value="Sugar/inositol_transpt"/>
</dbReference>
<evidence type="ECO:0000256" key="3">
    <source>
        <dbReference type="ARBA" id="ARBA00022448"/>
    </source>
</evidence>
<protein>
    <submittedName>
        <fullName evidence="11">General substrate transporter</fullName>
    </submittedName>
</protein>
<dbReference type="PANTHER" id="PTHR48022">
    <property type="entry name" value="PLASTIDIC GLUCOSE TRANSPORTER 4"/>
    <property type="match status" value="1"/>
</dbReference>
<dbReference type="PROSITE" id="PS00216">
    <property type="entry name" value="SUGAR_TRANSPORT_1"/>
    <property type="match status" value="1"/>
</dbReference>
<feature type="transmembrane region" description="Helical" evidence="9">
    <location>
        <begin position="133"/>
        <end position="156"/>
    </location>
</feature>
<feature type="transmembrane region" description="Helical" evidence="9">
    <location>
        <begin position="363"/>
        <end position="384"/>
    </location>
</feature>
<feature type="region of interest" description="Disordered" evidence="8">
    <location>
        <begin position="549"/>
        <end position="568"/>
    </location>
</feature>